<dbReference type="Gene3D" id="3.90.400.10">
    <property type="entry name" value="Oligo-1,6-glucosidase, Domain 2"/>
    <property type="match status" value="1"/>
</dbReference>
<comment type="similarity">
    <text evidence="1">Belongs to the glycosyl hydrolase 13 family.</text>
</comment>
<protein>
    <recommendedName>
        <fullName evidence="2">Glycosyl hydrolase family 13 catalytic domain-containing protein</fullName>
    </recommendedName>
</protein>
<organism evidence="3 4">
    <name type="scientific">Mycoplasma marinum</name>
    <dbReference type="NCBI Taxonomy" id="1937190"/>
    <lineage>
        <taxon>Bacteria</taxon>
        <taxon>Bacillati</taxon>
        <taxon>Mycoplasmatota</taxon>
        <taxon>Mollicutes</taxon>
        <taxon>Mycoplasmataceae</taxon>
        <taxon>Mycoplasma</taxon>
    </lineage>
</organism>
<comment type="caution">
    <text evidence="3">The sequence shown here is derived from an EMBL/GenBank/DDBJ whole genome shotgun (WGS) entry which is preliminary data.</text>
</comment>
<evidence type="ECO:0000313" key="4">
    <source>
        <dbReference type="Proteomes" id="UP000294192"/>
    </source>
</evidence>
<dbReference type="AlphaFoldDB" id="A0A4R0XTZ6"/>
<dbReference type="OrthoDB" id="394145at2"/>
<sequence>MNMEKKTFFYEVEPKYFMDGTGNGCGDLKGLSKKLDYFKYLGIDAIVLPNLLSAYSDDEEQGFKSVARTYGSITDFKKVLSNSKKLGINILVEINIGSIKETHKWFKNALKNEETFAKIVDFQKQSNESMEGKTYKFNEKTKSYYLINEHTREVVLNWTSQETLDKFIEVAKFWIDLGVKGFTFTNFEQIDNNKNSGEILTKETLNQLRKFYISIKEIDKNILVVGKSNTLHPSATKELASGDSKIFDQTQLTGISMLGTSKQFGTDKIGSFSQKALVKQISKLAETNDNVLSFASSFVGRITSRWGDEKQYHAESAKAIALMLLTSNTSSSIYYGDELGVKNIGLTHLDYFQDITLHERKRALANQKVSEKEFMDAQILQNPINARSLMPWNSGENGGFSSADETITPNSQDFVNINVETQFSDKHSPLNFYKTLIQFSKDPVFERIMNNGSYKISVQKFGAGVTHITRTLGDKNIHIFVNLSSKEKNILFKKQGRVILSTYGDKRYIDTPKSLLPFEGVVITSGFNFSKNSAPKEELKSEETQQD</sequence>
<dbReference type="InterPro" id="IPR006047">
    <property type="entry name" value="GH13_cat_dom"/>
</dbReference>
<dbReference type="InterPro" id="IPR045857">
    <property type="entry name" value="O16G_dom_2"/>
</dbReference>
<dbReference type="PANTHER" id="PTHR10357:SF179">
    <property type="entry name" value="NEUTRAL AND BASIC AMINO ACID TRANSPORT PROTEIN RBAT"/>
    <property type="match status" value="1"/>
</dbReference>
<dbReference type="Pfam" id="PF00128">
    <property type="entry name" value="Alpha-amylase"/>
    <property type="match status" value="1"/>
</dbReference>
<reference evidence="3 4" key="1">
    <citation type="submission" date="2018-02" db="EMBL/GenBank/DDBJ databases">
        <title>Mycoplasma marinum and Mycoplasma todarodis sp. nov., moderately halophilic and psychrotolerant mycoplasmas isolated from cephalopods.</title>
        <authorList>
            <person name="Viver T."/>
        </authorList>
    </citation>
    <scope>NUCLEOTIDE SEQUENCE [LARGE SCALE GENOMIC DNA]</scope>
    <source>
        <strain evidence="3 4">PE</strain>
    </source>
</reference>
<gene>
    <name evidence="3" type="ORF">C4B24_00080</name>
</gene>
<evidence type="ECO:0000259" key="2">
    <source>
        <dbReference type="SMART" id="SM00642"/>
    </source>
</evidence>
<proteinExistence type="inferred from homology"/>
<accession>A0A4R0XTZ6</accession>
<dbReference type="SMART" id="SM00642">
    <property type="entry name" value="Aamy"/>
    <property type="match status" value="1"/>
</dbReference>
<dbReference type="Proteomes" id="UP000294192">
    <property type="component" value="Unassembled WGS sequence"/>
</dbReference>
<keyword evidence="4" id="KW-1185">Reference proteome</keyword>
<evidence type="ECO:0000256" key="1">
    <source>
        <dbReference type="ARBA" id="ARBA00008061"/>
    </source>
</evidence>
<evidence type="ECO:0000313" key="3">
    <source>
        <dbReference type="EMBL" id="TCG11998.1"/>
    </source>
</evidence>
<dbReference type="InterPro" id="IPR017853">
    <property type="entry name" value="GH"/>
</dbReference>
<dbReference type="GO" id="GO:0009313">
    <property type="term" value="P:oligosaccharide catabolic process"/>
    <property type="evidence" value="ECO:0007669"/>
    <property type="project" value="TreeGrafter"/>
</dbReference>
<dbReference type="SUPFAM" id="SSF51445">
    <property type="entry name" value="(Trans)glycosidases"/>
    <property type="match status" value="1"/>
</dbReference>
<dbReference type="GO" id="GO:0004556">
    <property type="term" value="F:alpha-amylase activity"/>
    <property type="evidence" value="ECO:0007669"/>
    <property type="project" value="TreeGrafter"/>
</dbReference>
<name>A0A4R0XTZ6_9MOLU</name>
<dbReference type="EMBL" id="PSZO01000001">
    <property type="protein sequence ID" value="TCG11998.1"/>
    <property type="molecule type" value="Genomic_DNA"/>
</dbReference>
<dbReference type="PANTHER" id="PTHR10357">
    <property type="entry name" value="ALPHA-AMYLASE FAMILY MEMBER"/>
    <property type="match status" value="1"/>
</dbReference>
<feature type="domain" description="Glycosyl hydrolase family 13 catalytic" evidence="2">
    <location>
        <begin position="11"/>
        <end position="387"/>
    </location>
</feature>
<dbReference type="Gene3D" id="3.20.20.80">
    <property type="entry name" value="Glycosidases"/>
    <property type="match status" value="1"/>
</dbReference>